<dbReference type="Proteomes" id="UP000005268">
    <property type="component" value="Chromosome"/>
</dbReference>
<dbReference type="AlphaFoldDB" id="I3UUT2"/>
<dbReference type="EMBL" id="CP003588">
    <property type="protein sequence ID" value="AFK69253.1"/>
    <property type="molecule type" value="Genomic_DNA"/>
</dbReference>
<proteinExistence type="predicted"/>
<sequence>MCLSLLAQDLGLAADLTAPFVIGRAPFANVLDMPMTTRAHPLFVQPAYADAR</sequence>
<name>I3UUT2_PSEPU</name>
<evidence type="ECO:0000313" key="1">
    <source>
        <dbReference type="EMBL" id="AFK69253.1"/>
    </source>
</evidence>
<reference evidence="1 2" key="1">
    <citation type="journal article" date="2012" name="J. Bacteriol.">
        <title>Complete Genome Sequence of the Naphthalene-Degrading Pseudomonas putida Strain ND6.</title>
        <authorList>
            <person name="Li S."/>
            <person name="Zhao H."/>
            <person name="Li Y."/>
            <person name="Niu S."/>
            <person name="Cai B."/>
        </authorList>
    </citation>
    <scope>NUCLEOTIDE SEQUENCE [LARGE SCALE GENOMIC DNA]</scope>
    <source>
        <strain evidence="1 2">ND6</strain>
    </source>
</reference>
<dbReference type="KEGG" id="ppi:YSA_04579"/>
<organism evidence="1 2">
    <name type="scientific">Pseudomonas putida ND6</name>
    <dbReference type="NCBI Taxonomy" id="231023"/>
    <lineage>
        <taxon>Bacteria</taxon>
        <taxon>Pseudomonadati</taxon>
        <taxon>Pseudomonadota</taxon>
        <taxon>Gammaproteobacteria</taxon>
        <taxon>Pseudomonadales</taxon>
        <taxon>Pseudomonadaceae</taxon>
        <taxon>Pseudomonas</taxon>
    </lineage>
</organism>
<dbReference type="HOGENOM" id="CLU_3083777_0_0_6"/>
<protein>
    <submittedName>
        <fullName evidence="1">Uncharacterized protein</fullName>
    </submittedName>
</protein>
<evidence type="ECO:0000313" key="2">
    <source>
        <dbReference type="Proteomes" id="UP000005268"/>
    </source>
</evidence>
<gene>
    <name evidence="1" type="ORF">YSA_04579</name>
</gene>
<accession>I3UUT2</accession>